<feature type="signal peptide" evidence="2">
    <location>
        <begin position="1"/>
        <end position="27"/>
    </location>
</feature>
<evidence type="ECO:0000256" key="2">
    <source>
        <dbReference type="SAM" id="SignalP"/>
    </source>
</evidence>
<keyword evidence="5" id="KW-1185">Reference proteome</keyword>
<reference evidence="4 5" key="1">
    <citation type="submission" date="2019-07" db="EMBL/GenBank/DDBJ databases">
        <title>Whole genome shotgun sequence of Chryseobacterium hagamense NBRC 105253.</title>
        <authorList>
            <person name="Hosoyama A."/>
            <person name="Uohara A."/>
            <person name="Ohji S."/>
            <person name="Ichikawa N."/>
        </authorList>
    </citation>
    <scope>NUCLEOTIDE SEQUENCE [LARGE SCALE GENOMIC DNA]</scope>
    <source>
        <strain evidence="4 5">NBRC 105253</strain>
    </source>
</reference>
<dbReference type="Pfam" id="PF18962">
    <property type="entry name" value="Por_Secre_tail"/>
    <property type="match status" value="1"/>
</dbReference>
<name>A0A511YSM2_9FLAO</name>
<organism evidence="4 5">
    <name type="scientific">Chryseobacterium hagamense</name>
    <dbReference type="NCBI Taxonomy" id="395935"/>
    <lineage>
        <taxon>Bacteria</taxon>
        <taxon>Pseudomonadati</taxon>
        <taxon>Bacteroidota</taxon>
        <taxon>Flavobacteriia</taxon>
        <taxon>Flavobacteriales</taxon>
        <taxon>Weeksellaceae</taxon>
        <taxon>Chryseobacterium group</taxon>
        <taxon>Chryseobacterium</taxon>
    </lineage>
</organism>
<evidence type="ECO:0000259" key="3">
    <source>
        <dbReference type="Pfam" id="PF18962"/>
    </source>
</evidence>
<dbReference type="EMBL" id="BJYJ01000056">
    <property type="protein sequence ID" value="GEN78190.1"/>
    <property type="molecule type" value="Genomic_DNA"/>
</dbReference>
<feature type="chain" id="PRO_5022198609" description="Secretion system C-terminal sorting domain-containing protein" evidence="2">
    <location>
        <begin position="28"/>
        <end position="481"/>
    </location>
</feature>
<accession>A0A511YSM2</accession>
<sequence length="481" mass="52753">MENTYKQNIMKKSFITALALVAALANAQLNLIPDSGFGNNSIVNLDPGLSGFLSYHFVNNKIIVQNFDMSTASLTDSRITMLRTDGSVDSTFGTAGSFGCPLAYGTAGTDDFVHKSGTADVMMFSGKKFHYNGTLDLSYGTGGQGEVLTDEIYRKVLPNGNLLVRTTNRIYQLNPSGQLDPSFGVNGAMDCNSTLSGSGNTLFSGHEKFVAFHAGNSIMEYESNNSSLRKMSYTTGNYDTGFGINGNAQYQTGSSSTLMKFCMTDDNSLVNYLFDDYSSVKFLTKTRSTGMLDTSFGSGGRIDLPDNLNGKELLYVQDFAVINNQAVIPVLDDSYPRKLFLLSTDGHTLSTINGQTLLDTGITTQMMNPDDKISVSAKDNYLYLMISPRIIKRYVISNNVLAVKENGMEADVQFVNPFQDELDLITGEEIKSVEIFDKGGRLIMETRSSKNINTSSLQKDVYIIKITTEKDRVISKKGMKR</sequence>
<comment type="caution">
    <text evidence="4">The sequence shown here is derived from an EMBL/GenBank/DDBJ whole genome shotgun (WGS) entry which is preliminary data.</text>
</comment>
<evidence type="ECO:0000313" key="4">
    <source>
        <dbReference type="EMBL" id="GEN78190.1"/>
    </source>
</evidence>
<dbReference type="InterPro" id="IPR026444">
    <property type="entry name" value="Secre_tail"/>
</dbReference>
<feature type="domain" description="Secretion system C-terminal sorting" evidence="3">
    <location>
        <begin position="416"/>
        <end position="476"/>
    </location>
</feature>
<dbReference type="InterPro" id="IPR013431">
    <property type="entry name" value="Delta_60_rpt"/>
</dbReference>
<evidence type="ECO:0000256" key="1">
    <source>
        <dbReference type="ARBA" id="ARBA00022729"/>
    </source>
</evidence>
<protein>
    <recommendedName>
        <fullName evidence="3">Secretion system C-terminal sorting domain-containing protein</fullName>
    </recommendedName>
</protein>
<dbReference type="Pfam" id="PF17164">
    <property type="entry name" value="DUF5122"/>
    <property type="match status" value="1"/>
</dbReference>
<dbReference type="NCBIfam" id="TIGR04183">
    <property type="entry name" value="Por_Secre_tail"/>
    <property type="match status" value="1"/>
</dbReference>
<gene>
    <name evidence="4" type="ORF">CHA01nite_39300</name>
</gene>
<dbReference type="Gene3D" id="2.80.10.50">
    <property type="match status" value="1"/>
</dbReference>
<evidence type="ECO:0000313" key="5">
    <source>
        <dbReference type="Proteomes" id="UP000321863"/>
    </source>
</evidence>
<proteinExistence type="predicted"/>
<dbReference type="Proteomes" id="UP000321863">
    <property type="component" value="Unassembled WGS sequence"/>
</dbReference>
<keyword evidence="1 2" id="KW-0732">Signal</keyword>
<dbReference type="AlphaFoldDB" id="A0A511YSM2"/>